<dbReference type="AlphaFoldDB" id="A0A844YYU2"/>
<accession>A0A844YYU2</accession>
<gene>
    <name evidence="1" type="ORF">GRI99_06335</name>
</gene>
<proteinExistence type="predicted"/>
<dbReference type="Proteomes" id="UP000466966">
    <property type="component" value="Unassembled WGS sequence"/>
</dbReference>
<name>A0A844YYU2_9SPHN</name>
<sequence>MMIKNNQQSDSALWVKPEIVSLKPVEAAEGDNTGKVGDGTVNLTA</sequence>
<dbReference type="EMBL" id="WTYV01000002">
    <property type="protein sequence ID" value="MXO71257.1"/>
    <property type="molecule type" value="Genomic_DNA"/>
</dbReference>
<comment type="caution">
    <text evidence="1">The sequence shown here is derived from an EMBL/GenBank/DDBJ whole genome shotgun (WGS) entry which is preliminary data.</text>
</comment>
<reference evidence="1 2" key="1">
    <citation type="submission" date="2019-12" db="EMBL/GenBank/DDBJ databases">
        <title>Genomic-based taxomic classification of the family Erythrobacteraceae.</title>
        <authorList>
            <person name="Xu L."/>
        </authorList>
    </citation>
    <scope>NUCLEOTIDE SEQUENCE [LARGE SCALE GENOMIC DNA]</scope>
    <source>
        <strain evidence="1 2">M0322</strain>
    </source>
</reference>
<evidence type="ECO:0000313" key="2">
    <source>
        <dbReference type="Proteomes" id="UP000466966"/>
    </source>
</evidence>
<keyword evidence="2" id="KW-1185">Reference proteome</keyword>
<organism evidence="1 2">
    <name type="scientific">Alteraurantiacibacter buctensis</name>
    <dbReference type="NCBI Taxonomy" id="1503981"/>
    <lineage>
        <taxon>Bacteria</taxon>
        <taxon>Pseudomonadati</taxon>
        <taxon>Pseudomonadota</taxon>
        <taxon>Alphaproteobacteria</taxon>
        <taxon>Sphingomonadales</taxon>
        <taxon>Erythrobacteraceae</taxon>
        <taxon>Alteraurantiacibacter</taxon>
    </lineage>
</organism>
<protein>
    <submittedName>
        <fullName evidence="1">Uncharacterized protein</fullName>
    </submittedName>
</protein>
<evidence type="ECO:0000313" key="1">
    <source>
        <dbReference type="EMBL" id="MXO71257.1"/>
    </source>
</evidence>